<dbReference type="SUPFAM" id="SSF52540">
    <property type="entry name" value="P-loop containing nucleoside triphosphate hydrolases"/>
    <property type="match status" value="1"/>
</dbReference>
<feature type="region of interest" description="Disordered" evidence="4">
    <location>
        <begin position="407"/>
        <end position="471"/>
    </location>
</feature>
<comment type="caution">
    <text evidence="5">The sequence shown here is derived from an EMBL/GenBank/DDBJ whole genome shotgun (WGS) entry which is preliminary data.</text>
</comment>
<evidence type="ECO:0000256" key="1">
    <source>
        <dbReference type="ARBA" id="ARBA00022614"/>
    </source>
</evidence>
<keyword evidence="3" id="KW-0175">Coiled coil</keyword>
<dbReference type="SMART" id="SM00365">
    <property type="entry name" value="LRR_SD22"/>
    <property type="match status" value="5"/>
</dbReference>
<feature type="compositionally biased region" description="Basic and acidic residues" evidence="4">
    <location>
        <begin position="407"/>
        <end position="435"/>
    </location>
</feature>
<dbReference type="InterPro" id="IPR003591">
    <property type="entry name" value="Leu-rich_rpt_typical-subtyp"/>
</dbReference>
<evidence type="ECO:0000256" key="2">
    <source>
        <dbReference type="ARBA" id="ARBA00022737"/>
    </source>
</evidence>
<dbReference type="SMART" id="SM00369">
    <property type="entry name" value="LRR_TYP"/>
    <property type="match status" value="5"/>
</dbReference>
<dbReference type="Pfam" id="PF13855">
    <property type="entry name" value="LRR_8"/>
    <property type="match status" value="2"/>
</dbReference>
<dbReference type="Gene3D" id="1.20.5.190">
    <property type="match status" value="1"/>
</dbReference>
<feature type="compositionally biased region" description="Basic and acidic residues" evidence="4">
    <location>
        <begin position="1183"/>
        <end position="1196"/>
    </location>
</feature>
<dbReference type="OMA" id="KHRYAHE"/>
<feature type="compositionally biased region" description="Basic and acidic residues" evidence="4">
    <location>
        <begin position="320"/>
        <end position="336"/>
    </location>
</feature>
<evidence type="ECO:0000313" key="6">
    <source>
        <dbReference type="Proteomes" id="UP000288216"/>
    </source>
</evidence>
<feature type="compositionally biased region" description="Polar residues" evidence="4">
    <location>
        <begin position="129"/>
        <end position="144"/>
    </location>
</feature>
<evidence type="ECO:0000256" key="4">
    <source>
        <dbReference type="SAM" id="MobiDB-lite"/>
    </source>
</evidence>
<gene>
    <name evidence="5" type="ORF">scyTo_0003343</name>
</gene>
<dbReference type="Pfam" id="PF00612">
    <property type="entry name" value="IQ"/>
    <property type="match status" value="3"/>
</dbReference>
<dbReference type="PANTHER" id="PTHR46652:SF7">
    <property type="entry name" value="LEUCINE-RICH REPEAT AND IQ DOMAIN-CONTAINING PROTEIN 1"/>
    <property type="match status" value="1"/>
</dbReference>
<evidence type="ECO:0000256" key="3">
    <source>
        <dbReference type="SAM" id="Coils"/>
    </source>
</evidence>
<protein>
    <recommendedName>
        <fullName evidence="7">Leucine-rich repeat and IQ domain-containing protein 1</fullName>
    </recommendedName>
</protein>
<dbReference type="SUPFAM" id="SSF52058">
    <property type="entry name" value="L domain-like"/>
    <property type="match status" value="1"/>
</dbReference>
<dbReference type="OrthoDB" id="266138at2759"/>
<feature type="compositionally biased region" description="Basic and acidic residues" evidence="4">
    <location>
        <begin position="343"/>
        <end position="379"/>
    </location>
</feature>
<dbReference type="GO" id="GO:0009966">
    <property type="term" value="P:regulation of signal transduction"/>
    <property type="evidence" value="ECO:0007669"/>
    <property type="project" value="UniProtKB-ARBA"/>
</dbReference>
<name>A0A401PMC5_SCYTO</name>
<evidence type="ECO:0008006" key="7">
    <source>
        <dbReference type="Google" id="ProtNLM"/>
    </source>
</evidence>
<dbReference type="InterPro" id="IPR001611">
    <property type="entry name" value="Leu-rich_rpt"/>
</dbReference>
<dbReference type="STRING" id="75743.A0A401PMC5"/>
<evidence type="ECO:0000313" key="5">
    <source>
        <dbReference type="EMBL" id="GCB74255.1"/>
    </source>
</evidence>
<dbReference type="InterPro" id="IPR050836">
    <property type="entry name" value="SDS22/Internalin_LRR"/>
</dbReference>
<feature type="region of interest" description="Disordered" evidence="4">
    <location>
        <begin position="119"/>
        <end position="149"/>
    </location>
</feature>
<dbReference type="EMBL" id="BFAA01000899">
    <property type="protein sequence ID" value="GCB74255.1"/>
    <property type="molecule type" value="Genomic_DNA"/>
</dbReference>
<keyword evidence="6" id="KW-1185">Reference proteome</keyword>
<reference evidence="5 6" key="1">
    <citation type="journal article" date="2018" name="Nat. Ecol. Evol.">
        <title>Shark genomes provide insights into elasmobranch evolution and the origin of vertebrates.</title>
        <authorList>
            <person name="Hara Y"/>
            <person name="Yamaguchi K"/>
            <person name="Onimaru K"/>
            <person name="Kadota M"/>
            <person name="Koyanagi M"/>
            <person name="Keeley SD"/>
            <person name="Tatsumi K"/>
            <person name="Tanaka K"/>
            <person name="Motone F"/>
            <person name="Kageyama Y"/>
            <person name="Nozu R"/>
            <person name="Adachi N"/>
            <person name="Nishimura O"/>
            <person name="Nakagawa R"/>
            <person name="Tanegashima C"/>
            <person name="Kiyatake I"/>
            <person name="Matsumoto R"/>
            <person name="Murakumo K"/>
            <person name="Nishida K"/>
            <person name="Terakita A"/>
            <person name="Kuratani S"/>
            <person name="Sato K"/>
            <person name="Hyodo S Kuraku.S."/>
        </authorList>
    </citation>
    <scope>NUCLEOTIDE SEQUENCE [LARGE SCALE GENOMIC DNA]</scope>
</reference>
<feature type="coiled-coil region" evidence="3">
    <location>
        <begin position="186"/>
        <end position="286"/>
    </location>
</feature>
<dbReference type="SMART" id="SM00364">
    <property type="entry name" value="LRR_BAC"/>
    <property type="match status" value="4"/>
</dbReference>
<dbReference type="InterPro" id="IPR032675">
    <property type="entry name" value="LRR_dom_sf"/>
</dbReference>
<organism evidence="5 6">
    <name type="scientific">Scyliorhinus torazame</name>
    <name type="common">Cloudy catshark</name>
    <name type="synonym">Catulus torazame</name>
    <dbReference type="NCBI Taxonomy" id="75743"/>
    <lineage>
        <taxon>Eukaryota</taxon>
        <taxon>Metazoa</taxon>
        <taxon>Chordata</taxon>
        <taxon>Craniata</taxon>
        <taxon>Vertebrata</taxon>
        <taxon>Chondrichthyes</taxon>
        <taxon>Elasmobranchii</taxon>
        <taxon>Galeomorphii</taxon>
        <taxon>Galeoidea</taxon>
        <taxon>Carcharhiniformes</taxon>
        <taxon>Scyliorhinidae</taxon>
        <taxon>Scyliorhinus</taxon>
    </lineage>
</organism>
<dbReference type="Gene3D" id="3.80.10.10">
    <property type="entry name" value="Ribonuclease Inhibitor"/>
    <property type="match status" value="2"/>
</dbReference>
<feature type="region of interest" description="Disordered" evidence="4">
    <location>
        <begin position="295"/>
        <end position="379"/>
    </location>
</feature>
<feature type="region of interest" description="Disordered" evidence="4">
    <location>
        <begin position="1176"/>
        <end position="1196"/>
    </location>
</feature>
<dbReference type="PROSITE" id="PS50096">
    <property type="entry name" value="IQ"/>
    <property type="match status" value="3"/>
</dbReference>
<accession>A0A401PMC5</accession>
<dbReference type="PANTHER" id="PTHR46652">
    <property type="entry name" value="LEUCINE-RICH REPEAT AND IQ DOMAIN-CONTAINING PROTEIN 1-RELATED"/>
    <property type="match status" value="1"/>
</dbReference>
<dbReference type="CDD" id="cd23767">
    <property type="entry name" value="IQCD"/>
    <property type="match status" value="2"/>
</dbReference>
<dbReference type="InterPro" id="IPR000048">
    <property type="entry name" value="IQ_motif_EF-hand-BS"/>
</dbReference>
<dbReference type="Proteomes" id="UP000288216">
    <property type="component" value="Unassembled WGS sequence"/>
</dbReference>
<dbReference type="SMART" id="SM00015">
    <property type="entry name" value="IQ"/>
    <property type="match status" value="4"/>
</dbReference>
<keyword evidence="2" id="KW-0677">Repeat</keyword>
<dbReference type="InterPro" id="IPR027417">
    <property type="entry name" value="P-loop_NTPase"/>
</dbReference>
<sequence>MDEDQLIEEAIEAELRQINISPSELDELKEQSDEDIPLDTDYDSDELPNSVFSFLEQLKQRGEIVEKLILQDLKQAESDAVYPTHDYRGSEMLIELAAEFGEDHLNLKEKILAQIEEEEQRIQTHKEPQQNTEPSFHVETTNPSLGDETISGHEEAITRACREVEERCQLSLKQWEIEQGELQKIKLAELMEQQKLEKELAMEEEERAKSRQQQFEDKLEKLAEERQKQQAKLEKKIRQEQDALERELKQHEALIQSMQNKVDGERRIFEEQQSKERARVKELQNRAATTIQARFRAHLVRKKHAPILKERRNERKRKKDLQLRMAQEKRQFEEKIKRKLEQKRKEEEEEGRKQEEVKRLQREEQKQRQIEYEKKKEQERQRLEKERQLKLEEFQKVQEEIKRKELERKKREEKQEEAERQKAEERKLLEEEKSKMALKQRKKTKIEKKGEPQLTEEGSVNSKINKNKEAEQCDHSSDNICVLFWNENIGLPQNIQENNLMNDSKVGSVNSKINKNKDAEQCDNSSENVCALWNENLGLSHNIQENNLMNGSNVVRECTALMTTGTNLEMKFPAEEVVESTAENIFVGGPSITIPKSLLQINNECAVMDRNPSRLSDEGISVLNTSDGNLHMEDLTDVHEIVELVDLNFEKSFLATGLTLPDHIEQKRLNWMKMCTPWSRISRENKAKKVNKQIRLRNNPVNQLPPLSPDVILQSGVWTSLQQVTTITLQDLPGFSLSTFSQCLRLKSLTLRNCGLATLEGVNNCKGLKYIDVQENNIRNIHCLELENLCILLLSHNQITSIHGLENCSNLQVLELSHNNITRIGGLESLKKLQRLAVDHNQLISTKRLSATPTLLYLDCSFNYLDSLEGIDNCGLLQSLKLQNNNLSELPKFGNHVLLRELYLDDNTISSLNEMSEYWLPMLQHLSVSQNSLTHLTTMSNLPILERLNVSNNRLSDLKSFLLSLDGCNSLLELSLDGNPLQQESDWRCSILKMLPSLKIVDGERICSSDDLYAERHRGLSPGSFLALCQAQLQNFELLLRRHETELELDSLDITETRCQCCEELMQLAEECRYAHEYGELCLTEEKKHPNSLHEEELNIGKQCNKLTISHTKENSQNSDTKVVSDPVQTAVTYTSENRKQSDYVPIACQDSEHCDPRLIANQERTAISLQDFRTRKGPIHSEYNRKASEPQNKESLRGKLQQHISEDNLENYAATVLQSHWRGYCIRRQIHIYMVLHNAASVIQSAWRDYNNRMKVASQNTAEAPAQKWKMFDGSEESRHRAVTIIQAYWRGCLLRKKLAYALAAVQTEEEDIFEAVDLSEFTFDEATLDKVWVTSDPETSSQNENRYQQIKTPAQNTADPFALPRHRQQAWQDDINTVEKFGSPSFSSATTSVLQSPSRTVSRFSEATSCSKQCFKSEKEEQISLEWGFKDAHTAQLMLKRAQKMKSKKAEAKKLLDPVVRLALFKNKKNKYSPVKPKKKTINRVEYFRAPKEFIHQDTTSAETLQKSRELTYQWLHTQLVNDEQTKSRIMKNLHFLPELDAEVLNGGRVQLMASHVGRECSDLDVVSVTSGSTINQPNGGFNYRHWHSSGSTIEATVPLKTDSKPLKQERISFRNNRVRLSTGWGTYELLFGLSSEFSFPTDAEDDPLRKHKCSNLRITFGCKSVQAVLVRSRKPHREIRRETRYSCIWSQVGKRPPATASLMSQWERSSINLQDDLRSACIFTKLAQFQDKDGSRCQKHANEI</sequence>
<keyword evidence="1" id="KW-0433">Leucine-rich repeat</keyword>
<feature type="compositionally biased region" description="Basic residues" evidence="4">
    <location>
        <begin position="295"/>
        <end position="306"/>
    </location>
</feature>
<feature type="compositionally biased region" description="Basic residues" evidence="4">
    <location>
        <begin position="436"/>
        <end position="446"/>
    </location>
</feature>
<dbReference type="PROSITE" id="PS51450">
    <property type="entry name" value="LRR"/>
    <property type="match status" value="4"/>
</dbReference>
<proteinExistence type="predicted"/>